<dbReference type="SUPFAM" id="SSF109604">
    <property type="entry name" value="HD-domain/PDEase-like"/>
    <property type="match status" value="1"/>
</dbReference>
<sequence>MSQVDEVLPGGIGGDNNSGDSGDVEQLALAAADSGCNLPVVSSKEASSAMEKITAAAGVTIVAASAAESDETGLDGTAEAATESVAVALARRAAHDGDGYEPCDPLIILNLFQSLSTTTNSLELQMKINLHLKKLTKSPYVFLVPILHSSEEGLIQVINDNVLDKEIRFSINSTHLKNTSQQNGYPFVIDDLNKDFSEVIEMVVGNKYNTLIYDIKSPRVSKLQTQISTSSTSSTASFDGGSMATQQHCNSANCSNNGSSRSSNSLLQQQIALFVCIAGDNESRSRFQFYIDDTFRYVLGHLLTAFDLFEEKRVRYQCQNLLQVARRLLGKIGDLGQLLRGVMTEAKELAAAERCSLFLLDKQTGELVSKVFDGNEASKEIRIASGKGIAGYVAQTGNLLNIRNAYQHPLFYKGVDESTGFKTRNILCFPICDEQGVIGVAQLCNKLNGFHFDKCDEEVATAFSVYCGISIMHALVHKQVQKAEARYKLSQELLLYHMKVPDTEIQHVLEAVNAHEADQFAMDLPRFDFCPRDVKNYALSVQLSIKMFYDLNFVTTFQIPEDKLARFILLVQKGYRDTPYHNWWHAFSVAHFAYSLMVNLKLIENGVITKMQGFSFLIAAFCHDLDHRGTSNTYQTQSSSPLARLYSSEGSVNERHHLSQAICILNDSSSKILDSLSTEEFKECIDFLRDLILATDLANHFRIMPYLKRLRPENLSEGSNQRLLLSLMITCCDLSDQVKSWRTVQHVAHLVYAEFFAEGDLEKQMGLRPNTMMDRKKACIPVLQIEFLTMVVRPTFEILAQIFPETRYFLETIDSNRQQWVDIKETGVCSRTSDCCENCYDTCN</sequence>
<dbReference type="RefSeq" id="XP_062707258.1">
    <property type="nucleotide sequence ID" value="XM_062851274.1"/>
</dbReference>
<dbReference type="PANTHER" id="PTHR11347">
    <property type="entry name" value="CYCLIC NUCLEOTIDE PHOSPHODIESTERASE"/>
    <property type="match status" value="1"/>
</dbReference>
<dbReference type="Proteomes" id="UP000069940">
    <property type="component" value="Unassembled WGS sequence"/>
</dbReference>
<keyword evidence="9" id="KW-1185">Reference proteome</keyword>
<protein>
    <recommendedName>
        <fullName evidence="5">Phosphodiesterase</fullName>
        <ecNumber evidence="5">3.1.4.-</ecNumber>
    </recommendedName>
</protein>
<dbReference type="EnsemblMetazoa" id="AALFPA23_021831.R32324">
    <property type="protein sequence ID" value="AALFPA23_021831.P32324"/>
    <property type="gene ID" value="AALFPA23_021831"/>
</dbReference>
<evidence type="ECO:0000256" key="2">
    <source>
        <dbReference type="ARBA" id="ARBA00022535"/>
    </source>
</evidence>
<evidence type="ECO:0000313" key="9">
    <source>
        <dbReference type="Proteomes" id="UP000069940"/>
    </source>
</evidence>
<comment type="cofactor">
    <cofactor evidence="5">
        <name>a divalent metal cation</name>
        <dbReference type="ChEBI" id="CHEBI:60240"/>
    </cofactor>
    <text evidence="5">Binds 2 divalent metal cations per subunit. Site 1 may preferentially bind zinc ions, while site 2 has a preference for magnesium and/or manganese ions.</text>
</comment>
<dbReference type="SMART" id="SM00471">
    <property type="entry name" value="HDc"/>
    <property type="match status" value="1"/>
</dbReference>
<evidence type="ECO:0000259" key="7">
    <source>
        <dbReference type="PROSITE" id="PS51845"/>
    </source>
</evidence>
<dbReference type="EnsemblMetazoa" id="AALFPA23_021831.R32322">
    <property type="protein sequence ID" value="AALFPA23_021831.P32322"/>
    <property type="gene ID" value="AALFPA23_021831"/>
</dbReference>
<dbReference type="InterPro" id="IPR003018">
    <property type="entry name" value="GAF"/>
</dbReference>
<dbReference type="SMART" id="SM00065">
    <property type="entry name" value="GAF"/>
    <property type="match status" value="1"/>
</dbReference>
<dbReference type="PROSITE" id="PS51845">
    <property type="entry name" value="PDEASE_I_2"/>
    <property type="match status" value="1"/>
</dbReference>
<dbReference type="InterPro" id="IPR036971">
    <property type="entry name" value="PDEase_catalytic_dom_sf"/>
</dbReference>
<name>A0ABM1ZUP9_AEDAL</name>
<keyword evidence="4 5" id="KW-0378">Hydrolase</keyword>
<dbReference type="PRINTS" id="PR00387">
    <property type="entry name" value="PDIESTERASE1"/>
</dbReference>
<dbReference type="InterPro" id="IPR023174">
    <property type="entry name" value="PDEase_CS"/>
</dbReference>
<evidence type="ECO:0000256" key="5">
    <source>
        <dbReference type="RuleBase" id="RU363067"/>
    </source>
</evidence>
<feature type="domain" description="PDEase" evidence="7">
    <location>
        <begin position="501"/>
        <end position="827"/>
    </location>
</feature>
<evidence type="ECO:0000256" key="3">
    <source>
        <dbReference type="ARBA" id="ARBA00022723"/>
    </source>
</evidence>
<dbReference type="InterPro" id="IPR023088">
    <property type="entry name" value="PDEase"/>
</dbReference>
<comment type="similarity">
    <text evidence="1 5">Belongs to the cyclic nucleotide phosphodiesterase family.</text>
</comment>
<dbReference type="GeneID" id="109401385"/>
<dbReference type="SUPFAM" id="SSF55781">
    <property type="entry name" value="GAF domain-like"/>
    <property type="match status" value="1"/>
</dbReference>
<evidence type="ECO:0000256" key="1">
    <source>
        <dbReference type="ARBA" id="ARBA00007648"/>
    </source>
</evidence>
<dbReference type="InterPro" id="IPR029016">
    <property type="entry name" value="GAF-like_dom_sf"/>
</dbReference>
<dbReference type="CDD" id="cd00077">
    <property type="entry name" value="HDc"/>
    <property type="match status" value="1"/>
</dbReference>
<dbReference type="Gene3D" id="1.10.1300.10">
    <property type="entry name" value="3'5'-cyclic nucleotide phosphodiesterase, catalytic domain"/>
    <property type="match status" value="1"/>
</dbReference>
<organism evidence="8 9">
    <name type="scientific">Aedes albopictus</name>
    <name type="common">Asian tiger mosquito</name>
    <name type="synonym">Stegomyia albopicta</name>
    <dbReference type="NCBI Taxonomy" id="7160"/>
    <lineage>
        <taxon>Eukaryota</taxon>
        <taxon>Metazoa</taxon>
        <taxon>Ecdysozoa</taxon>
        <taxon>Arthropoda</taxon>
        <taxon>Hexapoda</taxon>
        <taxon>Insecta</taxon>
        <taxon>Pterygota</taxon>
        <taxon>Neoptera</taxon>
        <taxon>Endopterygota</taxon>
        <taxon>Diptera</taxon>
        <taxon>Nematocera</taxon>
        <taxon>Culicoidea</taxon>
        <taxon>Culicidae</taxon>
        <taxon>Culicinae</taxon>
        <taxon>Aedini</taxon>
        <taxon>Aedes</taxon>
        <taxon>Stegomyia</taxon>
    </lineage>
</organism>
<dbReference type="Gene3D" id="3.30.450.40">
    <property type="match status" value="1"/>
</dbReference>
<dbReference type="Pfam" id="PF01590">
    <property type="entry name" value="GAF"/>
    <property type="match status" value="1"/>
</dbReference>
<dbReference type="RefSeq" id="XP_062707259.1">
    <property type="nucleotide sequence ID" value="XM_062851275.1"/>
</dbReference>
<keyword evidence="2" id="KW-0140">cGMP</keyword>
<reference evidence="9" key="1">
    <citation type="journal article" date="2015" name="Proc. Natl. Acad. Sci. U.S.A.">
        <title>Genome sequence of the Asian Tiger mosquito, Aedes albopictus, reveals insights into its biology, genetics, and evolution.</title>
        <authorList>
            <person name="Chen X.G."/>
            <person name="Jiang X."/>
            <person name="Gu J."/>
            <person name="Xu M."/>
            <person name="Wu Y."/>
            <person name="Deng Y."/>
            <person name="Zhang C."/>
            <person name="Bonizzoni M."/>
            <person name="Dermauw W."/>
            <person name="Vontas J."/>
            <person name="Armbruster P."/>
            <person name="Huang X."/>
            <person name="Yang Y."/>
            <person name="Zhang H."/>
            <person name="He W."/>
            <person name="Peng H."/>
            <person name="Liu Y."/>
            <person name="Wu K."/>
            <person name="Chen J."/>
            <person name="Lirakis M."/>
            <person name="Topalis P."/>
            <person name="Van Leeuwen T."/>
            <person name="Hall A.B."/>
            <person name="Jiang X."/>
            <person name="Thorpe C."/>
            <person name="Mueller R.L."/>
            <person name="Sun C."/>
            <person name="Waterhouse R.M."/>
            <person name="Yan G."/>
            <person name="Tu Z.J."/>
            <person name="Fang X."/>
            <person name="James A.A."/>
        </authorList>
    </citation>
    <scope>NUCLEOTIDE SEQUENCE [LARGE SCALE GENOMIC DNA]</scope>
    <source>
        <strain evidence="9">Foshan</strain>
    </source>
</reference>
<dbReference type="PROSITE" id="PS00126">
    <property type="entry name" value="PDEASE_I_1"/>
    <property type="match status" value="1"/>
</dbReference>
<reference evidence="8" key="2">
    <citation type="submission" date="2025-05" db="UniProtKB">
        <authorList>
            <consortium name="EnsemblMetazoa"/>
        </authorList>
    </citation>
    <scope>IDENTIFICATION</scope>
    <source>
        <strain evidence="8">Foshan</strain>
    </source>
</reference>
<dbReference type="EC" id="3.1.4.-" evidence="5"/>
<keyword evidence="3 5" id="KW-0479">Metal-binding</keyword>
<dbReference type="InterPro" id="IPR002073">
    <property type="entry name" value="PDEase_catalytic_dom"/>
</dbReference>
<evidence type="ECO:0000256" key="4">
    <source>
        <dbReference type="ARBA" id="ARBA00022801"/>
    </source>
</evidence>
<accession>A0ABM1ZUP9</accession>
<dbReference type="InterPro" id="IPR003607">
    <property type="entry name" value="HD/PDEase_dom"/>
</dbReference>
<feature type="region of interest" description="Disordered" evidence="6">
    <location>
        <begin position="1"/>
        <end position="22"/>
    </location>
</feature>
<dbReference type="EnsemblMetazoa" id="AALFPA23_021831.R32323">
    <property type="protein sequence ID" value="AALFPA23_021831.P32323"/>
    <property type="gene ID" value="AALFPA23_021831"/>
</dbReference>
<evidence type="ECO:0000313" key="8">
    <source>
        <dbReference type="EnsemblMetazoa" id="AALFPA23_021831.P32322"/>
    </source>
</evidence>
<proteinExistence type="inferred from homology"/>
<evidence type="ECO:0000256" key="6">
    <source>
        <dbReference type="SAM" id="MobiDB-lite"/>
    </source>
</evidence>
<dbReference type="RefSeq" id="XP_062707257.1">
    <property type="nucleotide sequence ID" value="XM_062851273.1"/>
</dbReference>
<dbReference type="Pfam" id="PF00233">
    <property type="entry name" value="PDEase_I"/>
    <property type="match status" value="1"/>
</dbReference>